<dbReference type="AlphaFoldDB" id="M2NGG7"/>
<keyword evidence="2" id="KW-1185">Reference proteome</keyword>
<evidence type="ECO:0000313" key="2">
    <source>
        <dbReference type="Proteomes" id="UP000011758"/>
    </source>
</evidence>
<comment type="caution">
    <text evidence="1">The sequence shown here is derived from an EMBL/GenBank/DDBJ whole genome shotgun (WGS) entry which is preliminary data.</text>
</comment>
<dbReference type="Proteomes" id="UP000011758">
    <property type="component" value="Unassembled WGS sequence"/>
</dbReference>
<gene>
    <name evidence="1" type="ORF">HMPREF9943_00329</name>
</gene>
<sequence length="463" mass="53950">MIRNSEQWNKVWKQKESHSFSFKYEELIQEDIKNFISSIQSIENYSGYEADEVQTPKEAENSLTLDDFDVRDGIDTLGSEERLIYEKLLRKEKEKTKKAPKTPRRIRWKARDYVINNPEYTLRLDHPNNPCIYLKKDEYWKKSVRKSPVIQAYHVGSKYIYVTNLKKIGNIYNVYIHRLIKNKADTEATYESSMKIIGGGHGQTLELFDHKGKTYFLVDLNTTDNTAEWGTQLGRVEYQPGKTIKRENIPRLTYLCDSKNGYDDFGKISRADGALSTDRNYLLIWKRREKKNNPTTAVECTIHDFKAVNNELDTRLSKGYKTATFHHNTKIKSIQSFSSKKGDYTLSRSQGIELSNKQSNGLFSIYWTLGDEDKQNSALPLNKAEHFLGIKRYESSGRFCTDRHIKQNFYNDKMKMEAPSLPKSGNFIRILLVETDNILRHGPVHTKTVQYICRVDRNALIKD</sequence>
<protein>
    <submittedName>
        <fullName evidence="1">Uncharacterized protein</fullName>
    </submittedName>
</protein>
<name>M2NGG7_9FIRM</name>
<dbReference type="STRING" id="999415.HMPREF9943_00329"/>
<organism evidence="1 2">
    <name type="scientific">Eggerthia catenaformis OT 569 = DSM 20559</name>
    <dbReference type="NCBI Taxonomy" id="999415"/>
    <lineage>
        <taxon>Bacteria</taxon>
        <taxon>Bacillati</taxon>
        <taxon>Bacillota</taxon>
        <taxon>Erysipelotrichia</taxon>
        <taxon>Erysipelotrichales</taxon>
        <taxon>Coprobacillaceae</taxon>
        <taxon>Eggerthia</taxon>
    </lineage>
</organism>
<reference evidence="1 2" key="1">
    <citation type="submission" date="2013-02" db="EMBL/GenBank/DDBJ databases">
        <title>The Genome Sequence of Lactobacillus catenaformis F0143.</title>
        <authorList>
            <consortium name="The Broad Institute Genome Sequencing Platform"/>
            <person name="Earl A."/>
            <person name="Ward D."/>
            <person name="Feldgarden M."/>
            <person name="Gevers D."/>
            <person name="Izard J."/>
            <person name="Blanton J.M."/>
            <person name="Mathney J."/>
            <person name="Dewhirst F.E."/>
            <person name="Young S.K."/>
            <person name="Zeng Q."/>
            <person name="Gargeya S."/>
            <person name="Fitzgerald M."/>
            <person name="Haas B."/>
            <person name="Abouelleil A."/>
            <person name="Alvarado L."/>
            <person name="Arachchi H.M."/>
            <person name="Berlin A."/>
            <person name="Chapman S.B."/>
            <person name="Gearin G."/>
            <person name="Goldberg J."/>
            <person name="Griggs A."/>
            <person name="Gujja S."/>
            <person name="Hansen M."/>
            <person name="Heiman D."/>
            <person name="Howarth C."/>
            <person name="Larimer J."/>
            <person name="Lui A."/>
            <person name="MacDonald P.J.P."/>
            <person name="McCowen C."/>
            <person name="Montmayeur A."/>
            <person name="Murphy C."/>
            <person name="Neiman D."/>
            <person name="Pearson M."/>
            <person name="Priest M."/>
            <person name="Roberts A."/>
            <person name="Saif S."/>
            <person name="Shea T."/>
            <person name="Sisk P."/>
            <person name="Stolte C."/>
            <person name="Sykes S."/>
            <person name="Wortman J."/>
            <person name="Nusbaum C."/>
            <person name="Birren B."/>
        </authorList>
    </citation>
    <scope>NUCLEOTIDE SEQUENCE [LARGE SCALE GENOMIC DNA]</scope>
    <source>
        <strain evidence="1 2">OT 569</strain>
    </source>
</reference>
<dbReference type="BioCyc" id="ECAT999415-HMP:GTTI-339-MONOMER"/>
<dbReference type="EMBL" id="AGEJ01000007">
    <property type="protein sequence ID" value="EMD17328.1"/>
    <property type="molecule type" value="Genomic_DNA"/>
</dbReference>
<dbReference type="eggNOG" id="ENOG5032UYQ">
    <property type="taxonomic scope" value="Bacteria"/>
</dbReference>
<dbReference type="RefSeq" id="WP_004801448.1">
    <property type="nucleotide sequence ID" value="NZ_KB446646.1"/>
</dbReference>
<accession>M2NGG7</accession>
<proteinExistence type="predicted"/>
<dbReference type="OrthoDB" id="2297060at2"/>
<evidence type="ECO:0000313" key="1">
    <source>
        <dbReference type="EMBL" id="EMD17328.1"/>
    </source>
</evidence>